<reference evidence="1" key="1">
    <citation type="submission" date="2014-09" db="EMBL/GenBank/DDBJ databases">
        <authorList>
            <person name="Magalhaes I.L.F."/>
            <person name="Oliveira U."/>
            <person name="Santos F.R."/>
            <person name="Vidigal T.H.D.A."/>
            <person name="Brescovit A.D."/>
            <person name="Santos A.J."/>
        </authorList>
    </citation>
    <scope>NUCLEOTIDE SEQUENCE</scope>
    <source>
        <tissue evidence="1">Shoot tissue taken approximately 20 cm above the soil surface</tissue>
    </source>
</reference>
<reference evidence="1" key="2">
    <citation type="journal article" date="2015" name="Data Brief">
        <title>Shoot transcriptome of the giant reed, Arundo donax.</title>
        <authorList>
            <person name="Barrero R.A."/>
            <person name="Guerrero F.D."/>
            <person name="Moolhuijzen P."/>
            <person name="Goolsby J.A."/>
            <person name="Tidwell J."/>
            <person name="Bellgard S.E."/>
            <person name="Bellgard M.I."/>
        </authorList>
    </citation>
    <scope>NUCLEOTIDE SEQUENCE</scope>
    <source>
        <tissue evidence="1">Shoot tissue taken approximately 20 cm above the soil surface</tissue>
    </source>
</reference>
<proteinExistence type="predicted"/>
<dbReference type="EMBL" id="GBRH01189581">
    <property type="protein sequence ID" value="JAE08315.1"/>
    <property type="molecule type" value="Transcribed_RNA"/>
</dbReference>
<protein>
    <submittedName>
        <fullName evidence="1">Uncharacterized protein</fullName>
    </submittedName>
</protein>
<sequence length="26" mass="2835">MYFCTLSCSSNLYTGEMKNSGGIQLS</sequence>
<evidence type="ECO:0000313" key="1">
    <source>
        <dbReference type="EMBL" id="JAE08315.1"/>
    </source>
</evidence>
<organism evidence="1">
    <name type="scientific">Arundo donax</name>
    <name type="common">Giant reed</name>
    <name type="synonym">Donax arundinaceus</name>
    <dbReference type="NCBI Taxonomy" id="35708"/>
    <lineage>
        <taxon>Eukaryota</taxon>
        <taxon>Viridiplantae</taxon>
        <taxon>Streptophyta</taxon>
        <taxon>Embryophyta</taxon>
        <taxon>Tracheophyta</taxon>
        <taxon>Spermatophyta</taxon>
        <taxon>Magnoliopsida</taxon>
        <taxon>Liliopsida</taxon>
        <taxon>Poales</taxon>
        <taxon>Poaceae</taxon>
        <taxon>PACMAD clade</taxon>
        <taxon>Arundinoideae</taxon>
        <taxon>Arundineae</taxon>
        <taxon>Arundo</taxon>
    </lineage>
</organism>
<dbReference type="AlphaFoldDB" id="A0A0A9F5K5"/>
<name>A0A0A9F5K5_ARUDO</name>
<accession>A0A0A9F5K5</accession>